<protein>
    <submittedName>
        <fullName evidence="2">Uncharacterized protein</fullName>
    </submittedName>
</protein>
<dbReference type="AlphaFoldDB" id="A0A8H3LT08"/>
<evidence type="ECO:0000313" key="3">
    <source>
        <dbReference type="Proteomes" id="UP000615446"/>
    </source>
</evidence>
<dbReference type="EMBL" id="BLAL01000196">
    <property type="protein sequence ID" value="GES90778.1"/>
    <property type="molecule type" value="Genomic_DNA"/>
</dbReference>
<feature type="transmembrane region" description="Helical" evidence="1">
    <location>
        <begin position="21"/>
        <end position="39"/>
    </location>
</feature>
<name>A0A8H3LT08_9GLOM</name>
<keyword evidence="1" id="KW-1133">Transmembrane helix</keyword>
<keyword evidence="1" id="KW-0472">Membrane</keyword>
<evidence type="ECO:0000256" key="1">
    <source>
        <dbReference type="SAM" id="Phobius"/>
    </source>
</evidence>
<keyword evidence="1" id="KW-0812">Transmembrane</keyword>
<sequence length="67" mass="8188">MYKHFTDYLFITASPPVYSSFVFNISNFDLLILFFSVLINDKFQVSSWIFSWIFWISFWVYARVFFS</sequence>
<comment type="caution">
    <text evidence="2">The sequence shown here is derived from an EMBL/GenBank/DDBJ whole genome shotgun (WGS) entry which is preliminary data.</text>
</comment>
<organism evidence="2 3">
    <name type="scientific">Rhizophagus clarus</name>
    <dbReference type="NCBI Taxonomy" id="94130"/>
    <lineage>
        <taxon>Eukaryota</taxon>
        <taxon>Fungi</taxon>
        <taxon>Fungi incertae sedis</taxon>
        <taxon>Mucoromycota</taxon>
        <taxon>Glomeromycotina</taxon>
        <taxon>Glomeromycetes</taxon>
        <taxon>Glomerales</taxon>
        <taxon>Glomeraceae</taxon>
        <taxon>Rhizophagus</taxon>
    </lineage>
</organism>
<accession>A0A8H3LT08</accession>
<dbReference type="Proteomes" id="UP000615446">
    <property type="component" value="Unassembled WGS sequence"/>
</dbReference>
<feature type="transmembrane region" description="Helical" evidence="1">
    <location>
        <begin position="45"/>
        <end position="66"/>
    </location>
</feature>
<evidence type="ECO:0000313" key="2">
    <source>
        <dbReference type="EMBL" id="GES90778.1"/>
    </source>
</evidence>
<gene>
    <name evidence="2" type="ORF">RCL2_001760400</name>
</gene>
<proteinExistence type="predicted"/>
<reference evidence="2" key="1">
    <citation type="submission" date="2019-10" db="EMBL/GenBank/DDBJ databases">
        <title>Conservation and host-specific expression of non-tandemly repeated heterogenous ribosome RNA gene in arbuscular mycorrhizal fungi.</title>
        <authorList>
            <person name="Maeda T."/>
            <person name="Kobayashi Y."/>
            <person name="Nakagawa T."/>
            <person name="Ezawa T."/>
            <person name="Yamaguchi K."/>
            <person name="Bino T."/>
            <person name="Nishimoto Y."/>
            <person name="Shigenobu S."/>
            <person name="Kawaguchi M."/>
        </authorList>
    </citation>
    <scope>NUCLEOTIDE SEQUENCE</scope>
    <source>
        <strain evidence="2">HR1</strain>
    </source>
</reference>